<comment type="similarity">
    <text evidence="1">Belongs to the class-II DAHP synthase family.</text>
</comment>
<gene>
    <name evidence="4" type="ORF">METZ01_LOCUS393691</name>
</gene>
<organism evidence="4">
    <name type="scientific">marine metagenome</name>
    <dbReference type="NCBI Taxonomy" id="408172"/>
    <lineage>
        <taxon>unclassified sequences</taxon>
        <taxon>metagenomes</taxon>
        <taxon>ecological metagenomes</taxon>
    </lineage>
</organism>
<dbReference type="GO" id="GO:0009073">
    <property type="term" value="P:aromatic amino acid family biosynthetic process"/>
    <property type="evidence" value="ECO:0007669"/>
    <property type="project" value="InterPro"/>
</dbReference>
<dbReference type="InterPro" id="IPR013785">
    <property type="entry name" value="Aldolase_TIM"/>
</dbReference>
<feature type="non-terminal residue" evidence="4">
    <location>
        <position position="265"/>
    </location>
</feature>
<keyword evidence="3" id="KW-0808">Transferase</keyword>
<dbReference type="SUPFAM" id="SSF51569">
    <property type="entry name" value="Aldolase"/>
    <property type="match status" value="1"/>
</dbReference>
<proteinExistence type="inferred from homology"/>
<dbReference type="Pfam" id="PF01474">
    <property type="entry name" value="DAHP_synth_2"/>
    <property type="match status" value="1"/>
</dbReference>
<accession>A0A382V322</accession>
<dbReference type="PANTHER" id="PTHR21337:SF0">
    <property type="entry name" value="PHOSPHO-2-DEHYDRO-3-DEOXYHEPTONATE ALDOLASE"/>
    <property type="match status" value="1"/>
</dbReference>
<dbReference type="GO" id="GO:0003849">
    <property type="term" value="F:3-deoxy-7-phosphoheptulonate synthase activity"/>
    <property type="evidence" value="ECO:0007669"/>
    <property type="project" value="UniProtKB-EC"/>
</dbReference>
<sequence>MKQWKPNSWRRHPVKHIPDYPNKEKLDEVEKTLLGFPPLVFAGEVRSLRRHLAAAAEGSAFLLQGGDCAESFSEFHADNIRDTFRVLLQMAVILTSGTNMPVVKVGRMAGQFAKPRSSPTEIVNGEELPSYTGDIINDIRFDADKRKPNPKRMLKAYSQAASTLNLLRAFADGGYADLRHVQSWNMGFVKSGPQGERYRYLAEQIQESLNFMEALGISSQNTPQLRRVKYFTSHEALLLPYEEALTRVDSTSGDVYNTSAHFLWV</sequence>
<evidence type="ECO:0000313" key="4">
    <source>
        <dbReference type="EMBL" id="SVD40837.1"/>
    </source>
</evidence>
<protein>
    <recommendedName>
        <fullName evidence="2">3-deoxy-7-phosphoheptulonate synthase</fullName>
        <ecNumber evidence="2">2.5.1.54</ecNumber>
    </recommendedName>
</protein>
<dbReference type="AlphaFoldDB" id="A0A382V322"/>
<evidence type="ECO:0000256" key="1">
    <source>
        <dbReference type="ARBA" id="ARBA00008911"/>
    </source>
</evidence>
<name>A0A382V322_9ZZZZ</name>
<dbReference type="InterPro" id="IPR002480">
    <property type="entry name" value="DAHP_synth_2"/>
</dbReference>
<evidence type="ECO:0000256" key="3">
    <source>
        <dbReference type="ARBA" id="ARBA00022679"/>
    </source>
</evidence>
<dbReference type="EC" id="2.5.1.54" evidence="2"/>
<evidence type="ECO:0000256" key="2">
    <source>
        <dbReference type="ARBA" id="ARBA00012694"/>
    </source>
</evidence>
<dbReference type="EMBL" id="UINC01148765">
    <property type="protein sequence ID" value="SVD40837.1"/>
    <property type="molecule type" value="Genomic_DNA"/>
</dbReference>
<dbReference type="PANTHER" id="PTHR21337">
    <property type="entry name" value="PHOSPHO-2-DEHYDRO-3-DEOXYHEPTONATE ALDOLASE 1, 2"/>
    <property type="match status" value="1"/>
</dbReference>
<reference evidence="4" key="1">
    <citation type="submission" date="2018-05" db="EMBL/GenBank/DDBJ databases">
        <authorList>
            <person name="Lanie J.A."/>
            <person name="Ng W.-L."/>
            <person name="Kazmierczak K.M."/>
            <person name="Andrzejewski T.M."/>
            <person name="Davidsen T.M."/>
            <person name="Wayne K.J."/>
            <person name="Tettelin H."/>
            <person name="Glass J.I."/>
            <person name="Rusch D."/>
            <person name="Podicherti R."/>
            <person name="Tsui H.-C.T."/>
            <person name="Winkler M.E."/>
        </authorList>
    </citation>
    <scope>NUCLEOTIDE SEQUENCE</scope>
</reference>
<dbReference type="Gene3D" id="3.20.20.70">
    <property type="entry name" value="Aldolase class I"/>
    <property type="match status" value="1"/>
</dbReference>